<reference evidence="12 13" key="1">
    <citation type="submission" date="2020-10" db="EMBL/GenBank/DDBJ databases">
        <authorList>
            <person name="Castelo-Branco R."/>
            <person name="Eusebio N."/>
            <person name="Adriana R."/>
            <person name="Vieira A."/>
            <person name="Brugerolle De Fraissinette N."/>
            <person name="Rezende De Castro R."/>
            <person name="Schneider M.P."/>
            <person name="Vasconcelos V."/>
            <person name="Leao P.N."/>
        </authorList>
    </citation>
    <scope>NUCLEOTIDE SEQUENCE [LARGE SCALE GENOMIC DNA]</scope>
    <source>
        <strain evidence="12 13">LEGE 03274</strain>
    </source>
</reference>
<dbReference type="EMBL" id="JADEWC010000004">
    <property type="protein sequence ID" value="MBE9221596.1"/>
    <property type="molecule type" value="Genomic_DNA"/>
</dbReference>
<dbReference type="NCBIfam" id="TIGR00287">
    <property type="entry name" value="cas1"/>
    <property type="match status" value="1"/>
</dbReference>
<comment type="function">
    <text evidence="10">CRISPR (clustered regularly interspaced short palindromic repeat), is an adaptive immune system that provides protection against mobile genetic elements (viruses, transposable elements and conjugative plasmids). CRISPR clusters contain spacers, sequences complementary to antecedent mobile elements, and target invading nucleic acids. CRISPR clusters are transcribed and processed into CRISPR RNA (crRNA). Acts as a dsDNA endonuclease. Involved in the integration of spacer DNA into the CRISPR cassette.</text>
</comment>
<dbReference type="InterPro" id="IPR042206">
    <property type="entry name" value="CRISPR-assoc_Cas1_C"/>
</dbReference>
<dbReference type="InterPro" id="IPR002729">
    <property type="entry name" value="CRISPR-assoc_Cas1"/>
</dbReference>
<keyword evidence="3 10" id="KW-0255">Endonuclease</keyword>
<evidence type="ECO:0000256" key="3">
    <source>
        <dbReference type="ARBA" id="ARBA00022759"/>
    </source>
</evidence>
<dbReference type="Pfam" id="PF00078">
    <property type="entry name" value="RVT_1"/>
    <property type="match status" value="1"/>
</dbReference>
<accession>A0ABR9V223</accession>
<dbReference type="InterPro" id="IPR043502">
    <property type="entry name" value="DNA/RNA_pol_sf"/>
</dbReference>
<dbReference type="RefSeq" id="WP_193799788.1">
    <property type="nucleotide sequence ID" value="NZ_JADEWC010000004.1"/>
</dbReference>
<dbReference type="CDD" id="cd01651">
    <property type="entry name" value="RT_G2_intron"/>
    <property type="match status" value="1"/>
</dbReference>
<dbReference type="Gene3D" id="3.100.10.20">
    <property type="entry name" value="CRISPR-associated endonuclease Cas1, N-terminal domain"/>
    <property type="match status" value="1"/>
</dbReference>
<feature type="binding site" evidence="10">
    <location>
        <position position="506"/>
    </location>
    <ligand>
        <name>Mn(2+)</name>
        <dbReference type="ChEBI" id="CHEBI:29035"/>
    </ligand>
</feature>
<evidence type="ECO:0000256" key="7">
    <source>
        <dbReference type="ARBA" id="ARBA00023125"/>
    </source>
</evidence>
<evidence type="ECO:0000256" key="1">
    <source>
        <dbReference type="ARBA" id="ARBA00022722"/>
    </source>
</evidence>
<keyword evidence="5 10" id="KW-0460">Magnesium</keyword>
<organism evidence="12 13">
    <name type="scientific">Cyanobacterium stanieri LEGE 03274</name>
    <dbReference type="NCBI Taxonomy" id="1828756"/>
    <lineage>
        <taxon>Bacteria</taxon>
        <taxon>Bacillati</taxon>
        <taxon>Cyanobacteriota</taxon>
        <taxon>Cyanophyceae</taxon>
        <taxon>Oscillatoriophycideae</taxon>
        <taxon>Chroococcales</taxon>
        <taxon>Geminocystaceae</taxon>
        <taxon>Cyanobacterium</taxon>
    </lineage>
</organism>
<comment type="subunit">
    <text evidence="9 10">Homodimer, forms a heterotetramer with a Cas2 homodimer.</text>
</comment>
<comment type="cofactor">
    <cofactor evidence="10">
        <name>Mg(2+)</name>
        <dbReference type="ChEBI" id="CHEBI:18420"/>
    </cofactor>
    <cofactor evidence="10">
        <name>Mn(2+)</name>
        <dbReference type="ChEBI" id="CHEBI:29035"/>
    </cofactor>
</comment>
<evidence type="ECO:0000259" key="11">
    <source>
        <dbReference type="PROSITE" id="PS50878"/>
    </source>
</evidence>
<keyword evidence="2 10" id="KW-0479">Metal-binding</keyword>
<dbReference type="CDD" id="cd09634">
    <property type="entry name" value="Cas1_I-II-III"/>
    <property type="match status" value="1"/>
</dbReference>
<keyword evidence="13" id="KW-1185">Reference proteome</keyword>
<feature type="binding site" evidence="10">
    <location>
        <position position="572"/>
    </location>
    <ligand>
        <name>Mn(2+)</name>
        <dbReference type="ChEBI" id="CHEBI:29035"/>
    </ligand>
</feature>
<dbReference type="PROSITE" id="PS50878">
    <property type="entry name" value="RT_POL"/>
    <property type="match status" value="1"/>
</dbReference>
<keyword evidence="6 10" id="KW-0051">Antiviral defense</keyword>
<keyword evidence="1 10" id="KW-0540">Nuclease</keyword>
<feature type="domain" description="Reverse transcriptase" evidence="11">
    <location>
        <begin position="51"/>
        <end position="277"/>
    </location>
</feature>
<dbReference type="Pfam" id="PF01867">
    <property type="entry name" value="Cas_Cas1"/>
    <property type="match status" value="1"/>
</dbReference>
<dbReference type="InterPro" id="IPR042211">
    <property type="entry name" value="CRISPR-assoc_Cas1_N"/>
</dbReference>
<evidence type="ECO:0000256" key="6">
    <source>
        <dbReference type="ARBA" id="ARBA00023118"/>
    </source>
</evidence>
<protein>
    <recommendedName>
        <fullName evidence="10">CRISPR-associated endonuclease Cas1</fullName>
        <ecNumber evidence="10">3.1.-.-</ecNumber>
    </recommendedName>
</protein>
<evidence type="ECO:0000313" key="13">
    <source>
        <dbReference type="Proteomes" id="UP000654604"/>
    </source>
</evidence>
<dbReference type="PANTHER" id="PTHR34353">
    <property type="entry name" value="CRISPR-ASSOCIATED ENDONUCLEASE CAS1 1"/>
    <property type="match status" value="1"/>
</dbReference>
<evidence type="ECO:0000256" key="10">
    <source>
        <dbReference type="HAMAP-Rule" id="MF_01470"/>
    </source>
</evidence>
<feature type="binding site" evidence="10">
    <location>
        <position position="587"/>
    </location>
    <ligand>
        <name>Mn(2+)</name>
        <dbReference type="ChEBI" id="CHEBI:29035"/>
    </ligand>
</feature>
<dbReference type="InterPro" id="IPR000477">
    <property type="entry name" value="RT_dom"/>
</dbReference>
<dbReference type="InterPro" id="IPR043128">
    <property type="entry name" value="Rev_trsase/Diguanyl_cyclase"/>
</dbReference>
<dbReference type="HAMAP" id="MF_01470">
    <property type="entry name" value="Cas1"/>
    <property type="match status" value="1"/>
</dbReference>
<gene>
    <name evidence="10 12" type="primary">cas1</name>
    <name evidence="12" type="ORF">IQ215_02695</name>
</gene>
<dbReference type="InterPro" id="IPR050646">
    <property type="entry name" value="Cas1"/>
</dbReference>
<evidence type="ECO:0000256" key="5">
    <source>
        <dbReference type="ARBA" id="ARBA00022842"/>
    </source>
</evidence>
<evidence type="ECO:0000256" key="2">
    <source>
        <dbReference type="ARBA" id="ARBA00022723"/>
    </source>
</evidence>
<dbReference type="Gene3D" id="1.20.120.920">
    <property type="entry name" value="CRISPR-associated endonuclease Cas1, C-terminal domain"/>
    <property type="match status" value="1"/>
</dbReference>
<dbReference type="EC" id="3.1.-.-" evidence="10"/>
<dbReference type="SUPFAM" id="SSF56672">
    <property type="entry name" value="DNA/RNA polymerases"/>
    <property type="match status" value="1"/>
</dbReference>
<keyword evidence="7 10" id="KW-0238">DNA-binding</keyword>
<name>A0ABR9V223_9CHRO</name>
<evidence type="ECO:0000256" key="4">
    <source>
        <dbReference type="ARBA" id="ARBA00022801"/>
    </source>
</evidence>
<comment type="caution">
    <text evidence="12">The sequence shown here is derived from an EMBL/GenBank/DDBJ whole genome shotgun (WGS) entry which is preliminary data.</text>
</comment>
<dbReference type="PANTHER" id="PTHR34353:SF2">
    <property type="entry name" value="CRISPR-ASSOCIATED ENDONUCLEASE CAS1 1"/>
    <property type="match status" value="1"/>
</dbReference>
<comment type="similarity">
    <text evidence="10">Belongs to the CRISPR-associated endonuclease Cas1 family.</text>
</comment>
<keyword evidence="8 10" id="KW-0464">Manganese</keyword>
<dbReference type="Gene3D" id="3.30.70.270">
    <property type="match status" value="1"/>
</dbReference>
<dbReference type="GO" id="GO:0004519">
    <property type="term" value="F:endonuclease activity"/>
    <property type="evidence" value="ECO:0007669"/>
    <property type="project" value="UniProtKB-KW"/>
</dbReference>
<evidence type="ECO:0000313" key="12">
    <source>
        <dbReference type="EMBL" id="MBE9221596.1"/>
    </source>
</evidence>
<keyword evidence="4 10" id="KW-0378">Hydrolase</keyword>
<sequence>MSDIDIVDEFLDFNNFETAWQKVAKNKGCAGVDGETIDKFTSREETNLHQLRNEVANNTYQPQPYLQILIPKNDESWRELKIPTVRDRIVQQALLNILSPIIEKDFSDASFAYRPNISYLDAVKQVAHWRDLGYQWVLNADIVKYFDNIDHQILLGVVRNWIDIPGILCLIKGWLCVGCVGKQGLIMTEKGVSQGAVISPLLANIYLNEFDKVISASDVKLVRYADDFLVLSLSRERVMASFSEVRQNLDLLGLKLHQTKTQITNFDVGFRFLGHGFLGEAIFPLDSVKSKKKKLHLDNSVGFNSSSFDGLMGGNGSSFENIPVGNGEENGLKVGQNRNQKRNIWNGEMATLYLLEQGSSVFKEHFRFIIYVDKTPSLEIPIREIDRIIVFGNIQLTTQVIHACLEANISIVYASQRGLYRGHLWNEDSVNLSLQLLQIERHKCSSFQFDVAREIVAGKLKNSKQLLLRLNRRQKKDVVQEAIAGINADLKSLYLVENIDQLRGYEGIGTSRYFSGLGTLITNENFTFNLRNRQPPRDPINSLLSFGYTLLFNNVLSLIIGEGLSPYFGNLHYGERKKSYLAFDLMEEFRSVIVDTIVIKMVNKGIFSPDDFEVQSDTQGVYLSAQKRKVFLNHFENRMNELVSDYRVRSPISYRQIIQLQIRSYKNSLLEKEKYKSFERI</sequence>
<evidence type="ECO:0000256" key="9">
    <source>
        <dbReference type="ARBA" id="ARBA00038592"/>
    </source>
</evidence>
<evidence type="ECO:0000256" key="8">
    <source>
        <dbReference type="ARBA" id="ARBA00023211"/>
    </source>
</evidence>
<proteinExistence type="inferred from homology"/>
<dbReference type="Proteomes" id="UP000654604">
    <property type="component" value="Unassembled WGS sequence"/>
</dbReference>